<sequence>MTSWSLSNLGKATPVAAISGSTVSKNIVHGFSLSLKSIIDLLQSAS</sequence>
<protein>
    <submittedName>
        <fullName evidence="1">Uncharacterized protein</fullName>
    </submittedName>
</protein>
<dbReference type="AlphaFoldDB" id="A0A0E9R8N5"/>
<organism evidence="1">
    <name type="scientific">Anguilla anguilla</name>
    <name type="common">European freshwater eel</name>
    <name type="synonym">Muraena anguilla</name>
    <dbReference type="NCBI Taxonomy" id="7936"/>
    <lineage>
        <taxon>Eukaryota</taxon>
        <taxon>Metazoa</taxon>
        <taxon>Chordata</taxon>
        <taxon>Craniata</taxon>
        <taxon>Vertebrata</taxon>
        <taxon>Euteleostomi</taxon>
        <taxon>Actinopterygii</taxon>
        <taxon>Neopterygii</taxon>
        <taxon>Teleostei</taxon>
        <taxon>Anguilliformes</taxon>
        <taxon>Anguillidae</taxon>
        <taxon>Anguilla</taxon>
    </lineage>
</organism>
<dbReference type="EMBL" id="GBXM01083066">
    <property type="protein sequence ID" value="JAH25511.1"/>
    <property type="molecule type" value="Transcribed_RNA"/>
</dbReference>
<reference evidence="1" key="2">
    <citation type="journal article" date="2015" name="Fish Shellfish Immunol.">
        <title>Early steps in the European eel (Anguilla anguilla)-Vibrio vulnificus interaction in the gills: Role of the RtxA13 toxin.</title>
        <authorList>
            <person name="Callol A."/>
            <person name="Pajuelo D."/>
            <person name="Ebbesson L."/>
            <person name="Teles M."/>
            <person name="MacKenzie S."/>
            <person name="Amaro C."/>
        </authorList>
    </citation>
    <scope>NUCLEOTIDE SEQUENCE</scope>
</reference>
<accession>A0A0E9R8N5</accession>
<proteinExistence type="predicted"/>
<reference evidence="1" key="1">
    <citation type="submission" date="2014-11" db="EMBL/GenBank/DDBJ databases">
        <authorList>
            <person name="Amaro Gonzalez C."/>
        </authorList>
    </citation>
    <scope>NUCLEOTIDE SEQUENCE</scope>
</reference>
<evidence type="ECO:0000313" key="1">
    <source>
        <dbReference type="EMBL" id="JAH25511.1"/>
    </source>
</evidence>
<name>A0A0E9R8N5_ANGAN</name>